<dbReference type="GO" id="GO:0003677">
    <property type="term" value="F:DNA binding"/>
    <property type="evidence" value="ECO:0007669"/>
    <property type="project" value="InterPro"/>
</dbReference>
<gene>
    <name evidence="4" type="ORF">LCGC14_2744770</name>
</gene>
<feature type="domain" description="Helix-hairpin-helix DNA-binding motif class 1" evidence="3">
    <location>
        <begin position="35"/>
        <end position="54"/>
    </location>
</feature>
<dbReference type="Pfam" id="PF12826">
    <property type="entry name" value="HHH_2"/>
    <property type="match status" value="1"/>
</dbReference>
<dbReference type="SUPFAM" id="SSF47781">
    <property type="entry name" value="RuvA domain 2-like"/>
    <property type="match status" value="1"/>
</dbReference>
<evidence type="ECO:0000256" key="2">
    <source>
        <dbReference type="ARBA" id="ARBA00023204"/>
    </source>
</evidence>
<organism evidence="4">
    <name type="scientific">marine sediment metagenome</name>
    <dbReference type="NCBI Taxonomy" id="412755"/>
    <lineage>
        <taxon>unclassified sequences</taxon>
        <taxon>metagenomes</taxon>
        <taxon>ecological metagenomes</taxon>
    </lineage>
</organism>
<dbReference type="InterPro" id="IPR041663">
    <property type="entry name" value="DisA/LigA_HHH"/>
</dbReference>
<dbReference type="InterPro" id="IPR003583">
    <property type="entry name" value="Hlx-hairpin-Hlx_DNA-bd_motif"/>
</dbReference>
<sequence length="60" mass="6648">MHRLIKELKGVGWAKGENIAKKFLNIPALLQATEEELMEVEGIGKVLAESILKELKGQCT</sequence>
<dbReference type="SMART" id="SM00278">
    <property type="entry name" value="HhH1"/>
    <property type="match status" value="2"/>
</dbReference>
<evidence type="ECO:0000259" key="3">
    <source>
        <dbReference type="SMART" id="SM00278"/>
    </source>
</evidence>
<dbReference type="AlphaFoldDB" id="A0A0F9BV47"/>
<dbReference type="EMBL" id="LAZR01050026">
    <property type="protein sequence ID" value="KKK88281.1"/>
    <property type="molecule type" value="Genomic_DNA"/>
</dbReference>
<comment type="caution">
    <text evidence="4">The sequence shown here is derived from an EMBL/GenBank/DDBJ whole genome shotgun (WGS) entry which is preliminary data.</text>
</comment>
<evidence type="ECO:0000256" key="1">
    <source>
        <dbReference type="ARBA" id="ARBA00022763"/>
    </source>
</evidence>
<reference evidence="4" key="1">
    <citation type="journal article" date="2015" name="Nature">
        <title>Complex archaea that bridge the gap between prokaryotes and eukaryotes.</title>
        <authorList>
            <person name="Spang A."/>
            <person name="Saw J.H."/>
            <person name="Jorgensen S.L."/>
            <person name="Zaremba-Niedzwiedzka K."/>
            <person name="Martijn J."/>
            <person name="Lind A.E."/>
            <person name="van Eijk R."/>
            <person name="Schleper C."/>
            <person name="Guy L."/>
            <person name="Ettema T.J."/>
        </authorList>
    </citation>
    <scope>NUCLEOTIDE SEQUENCE</scope>
</reference>
<dbReference type="InterPro" id="IPR010994">
    <property type="entry name" value="RuvA_2-like"/>
</dbReference>
<proteinExistence type="predicted"/>
<keyword evidence="2" id="KW-0234">DNA repair</keyword>
<protein>
    <recommendedName>
        <fullName evidence="3">Helix-hairpin-helix DNA-binding motif class 1 domain-containing protein</fullName>
    </recommendedName>
</protein>
<accession>A0A0F9BV47</accession>
<dbReference type="GO" id="GO:0006281">
    <property type="term" value="P:DNA repair"/>
    <property type="evidence" value="ECO:0007669"/>
    <property type="project" value="UniProtKB-KW"/>
</dbReference>
<feature type="domain" description="Helix-hairpin-helix DNA-binding motif class 1" evidence="3">
    <location>
        <begin position="3"/>
        <end position="22"/>
    </location>
</feature>
<evidence type="ECO:0000313" key="4">
    <source>
        <dbReference type="EMBL" id="KKK88281.1"/>
    </source>
</evidence>
<keyword evidence="1" id="KW-0227">DNA damage</keyword>
<name>A0A0F9BV47_9ZZZZ</name>
<dbReference type="Gene3D" id="1.10.150.20">
    <property type="entry name" value="5' to 3' exonuclease, C-terminal subdomain"/>
    <property type="match status" value="1"/>
</dbReference>